<sequence>DSPSSAQPRTTYYDNSEYDMVESEPPTTPPHYPQFSMEEDEDSKSAVTRELSSPTSAVPNGRVAHLLSTPAIHSEAAPDHHRYVTNPSHSPANEHTPARPSGTTSARPEGSTGRNVAPWPREEVLFLLNEVRRPENLEHYHAGRKGQALKAVYEHLDRRSKSAINNKLRQMDATYRALACQTATLDWQRRHGHKSEAEIKALLIKEFEFWDQMDDINTFTDDQAVRYQQERATRSASARAPANSAVAAAAALEAEVDGEEMIQLDSDVEPVAPRHPKRSRAAASHAGLASTSAASRGQKRIRPALSTGTRAADPLHFTTSVPPSVIAKRIDVTYEPALTRLPDTILNGHHHLAPATSGDRFGSPTSPSTLEPTLAGGSPAISGVAGGTVPSPSAGLHAYLDGRRLALEQLQVRHQIATEQEKLDLEWARLQFERERWERECQFEVTRQNARNRHHDQLRADAAGPSQLRRTRERPAGVDYDSASDHDG</sequence>
<evidence type="ECO:0000313" key="2">
    <source>
        <dbReference type="EMBL" id="KAJ1928235.1"/>
    </source>
</evidence>
<evidence type="ECO:0000313" key="3">
    <source>
        <dbReference type="Proteomes" id="UP001150569"/>
    </source>
</evidence>
<name>A0A9W8DXK5_9FUNG</name>
<feature type="region of interest" description="Disordered" evidence="1">
    <location>
        <begin position="81"/>
        <end position="117"/>
    </location>
</feature>
<dbReference type="EMBL" id="JANBPT010000082">
    <property type="protein sequence ID" value="KAJ1928235.1"/>
    <property type="molecule type" value="Genomic_DNA"/>
</dbReference>
<accession>A0A9W8DXK5</accession>
<feature type="compositionally biased region" description="Polar residues" evidence="1">
    <location>
        <begin position="1"/>
        <end position="14"/>
    </location>
</feature>
<feature type="non-terminal residue" evidence="2">
    <location>
        <position position="1"/>
    </location>
</feature>
<dbReference type="OrthoDB" id="5599239at2759"/>
<dbReference type="Proteomes" id="UP001150569">
    <property type="component" value="Unassembled WGS sequence"/>
</dbReference>
<evidence type="ECO:0000256" key="1">
    <source>
        <dbReference type="SAM" id="MobiDB-lite"/>
    </source>
</evidence>
<keyword evidence="3" id="KW-1185">Reference proteome</keyword>
<proteinExistence type="predicted"/>
<comment type="caution">
    <text evidence="2">The sequence shown here is derived from an EMBL/GenBank/DDBJ whole genome shotgun (WGS) entry which is preliminary data.</text>
</comment>
<protein>
    <submittedName>
        <fullName evidence="2">Uncharacterized protein</fullName>
    </submittedName>
</protein>
<reference evidence="2" key="1">
    <citation type="submission" date="2022-07" db="EMBL/GenBank/DDBJ databases">
        <title>Phylogenomic reconstructions and comparative analyses of Kickxellomycotina fungi.</title>
        <authorList>
            <person name="Reynolds N.K."/>
            <person name="Stajich J.E."/>
            <person name="Barry K."/>
            <person name="Grigoriev I.V."/>
            <person name="Crous P."/>
            <person name="Smith M.E."/>
        </authorList>
    </citation>
    <scope>NUCLEOTIDE SEQUENCE</scope>
    <source>
        <strain evidence="2">RSA 861</strain>
    </source>
</reference>
<organism evidence="2 3">
    <name type="scientific">Tieghemiomyces parasiticus</name>
    <dbReference type="NCBI Taxonomy" id="78921"/>
    <lineage>
        <taxon>Eukaryota</taxon>
        <taxon>Fungi</taxon>
        <taxon>Fungi incertae sedis</taxon>
        <taxon>Zoopagomycota</taxon>
        <taxon>Kickxellomycotina</taxon>
        <taxon>Dimargaritomycetes</taxon>
        <taxon>Dimargaritales</taxon>
        <taxon>Dimargaritaceae</taxon>
        <taxon>Tieghemiomyces</taxon>
    </lineage>
</organism>
<feature type="region of interest" description="Disordered" evidence="1">
    <location>
        <begin position="269"/>
        <end position="310"/>
    </location>
</feature>
<dbReference type="AlphaFoldDB" id="A0A9W8DXK5"/>
<feature type="region of interest" description="Disordered" evidence="1">
    <location>
        <begin position="1"/>
        <end position="62"/>
    </location>
</feature>
<feature type="region of interest" description="Disordered" evidence="1">
    <location>
        <begin position="452"/>
        <end position="488"/>
    </location>
</feature>
<gene>
    <name evidence="2" type="ORF">IWQ60_002214</name>
</gene>